<reference evidence="3 4" key="1">
    <citation type="submission" date="2017-12" db="EMBL/GenBank/DDBJ databases">
        <title>Genome Sequence of a Multidrug-Resistant Candida haemulonii Isolate from a Patient with Chronic Leg Ulcers in Israel.</title>
        <authorList>
            <person name="Chow N.A."/>
            <person name="Gade L."/>
            <person name="Batra D."/>
            <person name="Rowe L.A."/>
            <person name="Ben-Ami R."/>
            <person name="Loparev V.N."/>
            <person name="Litvintseva A.P."/>
        </authorList>
    </citation>
    <scope>NUCLEOTIDE SEQUENCE [LARGE SCALE GENOMIC DNA]</scope>
    <source>
        <strain evidence="3 4">B11899</strain>
    </source>
</reference>
<dbReference type="VEuPathDB" id="FungiDB:CXQ85_004271"/>
<keyword evidence="2" id="KW-1133">Transmembrane helix</keyword>
<keyword evidence="2" id="KW-0812">Transmembrane</keyword>
<keyword evidence="2" id="KW-0472">Membrane</keyword>
<comment type="caution">
    <text evidence="3">The sequence shown here is derived from an EMBL/GenBank/DDBJ whole genome shotgun (WGS) entry which is preliminary data.</text>
</comment>
<feature type="transmembrane region" description="Helical" evidence="2">
    <location>
        <begin position="230"/>
        <end position="248"/>
    </location>
</feature>
<dbReference type="GeneID" id="37009601"/>
<gene>
    <name evidence="3" type="ORF">CXQ85_004271</name>
</gene>
<dbReference type="AlphaFoldDB" id="A0A2V1ASP9"/>
<dbReference type="Proteomes" id="UP000244309">
    <property type="component" value="Unassembled WGS sequence"/>
</dbReference>
<feature type="compositionally biased region" description="Basic and acidic residues" evidence="1">
    <location>
        <begin position="15"/>
        <end position="25"/>
    </location>
</feature>
<dbReference type="RefSeq" id="XP_025341704.1">
    <property type="nucleotide sequence ID" value="XM_025487896.1"/>
</dbReference>
<feature type="transmembrane region" description="Helical" evidence="2">
    <location>
        <begin position="413"/>
        <end position="446"/>
    </location>
</feature>
<dbReference type="STRING" id="45357.A0A2V1ASP9"/>
<evidence type="ECO:0000313" key="3">
    <source>
        <dbReference type="EMBL" id="PVH20764.1"/>
    </source>
</evidence>
<name>A0A2V1ASP9_9ASCO</name>
<proteinExistence type="predicted"/>
<evidence type="ECO:0000256" key="2">
    <source>
        <dbReference type="SAM" id="Phobius"/>
    </source>
</evidence>
<accession>A0A2V1ASP9</accession>
<feature type="region of interest" description="Disordered" evidence="1">
    <location>
        <begin position="1"/>
        <end position="37"/>
    </location>
</feature>
<keyword evidence="4" id="KW-1185">Reference proteome</keyword>
<dbReference type="EMBL" id="PKFO01000004">
    <property type="protein sequence ID" value="PVH20764.1"/>
    <property type="molecule type" value="Genomic_DNA"/>
</dbReference>
<organism evidence="3 4">
    <name type="scientific">Candidozyma haemuli</name>
    <dbReference type="NCBI Taxonomy" id="45357"/>
    <lineage>
        <taxon>Eukaryota</taxon>
        <taxon>Fungi</taxon>
        <taxon>Dikarya</taxon>
        <taxon>Ascomycota</taxon>
        <taxon>Saccharomycotina</taxon>
        <taxon>Pichiomycetes</taxon>
        <taxon>Metschnikowiaceae</taxon>
        <taxon>Candidozyma</taxon>
    </lineage>
</organism>
<protein>
    <submittedName>
        <fullName evidence="3">Uncharacterized protein</fullName>
    </submittedName>
</protein>
<evidence type="ECO:0000256" key="1">
    <source>
        <dbReference type="SAM" id="MobiDB-lite"/>
    </source>
</evidence>
<sequence length="556" mass="63627">MSSLPPKPPATYQKENNEKQPESQEKQINLPEQQVPKLHKTKDSIVKYSFEDSGDWYDFSRFLVKSFEHASPGSTGKMTEFIPEKWPLGKTEYYFGYFGYCRRSEKMPTVCHGSMESPLKAIVHDIGTVLAEGMETNERKKKQIVLSWENAVDNALRSAKEAIRSITSGARFLNATQERDIDYTTIDVPTVTSQDENAQKPPEFQEMQIEVPDDLEMLQKEMQKERDPSLIRFLLILVCLGFHIWLWIPTIPTSTVKYSVGGSGDWYDFSRFLVDAFEDASPGSTGKMAEYIPEKWPLGETQYYIHYYAYCRKSEKQPTVCHKGAENPLESIIYDIGTVIAQEVETNKINQDHIALSWVKAVGSALDKARKAVQEIPDAARFLNGTQQREINDSTIDIMKEFDWDFWNDSHTLMLLLSTTCFVFGMMFLLVPYLVYTVMGFIILILGNLPPLIYASSIRGKSSGIFVKSHYLGHTMICVAIEVILGKQWSTNMLVDQQLDPQQTVAENLNTEQHIKHKLLTIDYTVCLLQRRVQAYEIQVFISDGSETYDYSRTTK</sequence>
<evidence type="ECO:0000313" key="4">
    <source>
        <dbReference type="Proteomes" id="UP000244309"/>
    </source>
</evidence>